<comment type="caution">
    <text evidence="2">The sequence shown here is derived from an EMBL/GenBank/DDBJ whole genome shotgun (WGS) entry which is preliminary data.</text>
</comment>
<feature type="compositionally biased region" description="Basic and acidic residues" evidence="1">
    <location>
        <begin position="42"/>
        <end position="57"/>
    </location>
</feature>
<dbReference type="Proteomes" id="UP000011559">
    <property type="component" value="Unassembled WGS sequence"/>
</dbReference>
<sequence>MCTVNLLRGEKVDRYTVFGSTVDMENEANGLPRAGLADGVENGERSATEPGHPARDRIGTHLLYGAFRGRE</sequence>
<name>M0FVR6_HALPT</name>
<organism evidence="2 3">
    <name type="scientific">Haloferax prahovense (strain DSM 18310 / JCM 13924 / TL6)</name>
    <dbReference type="NCBI Taxonomy" id="1227461"/>
    <lineage>
        <taxon>Archaea</taxon>
        <taxon>Methanobacteriati</taxon>
        <taxon>Methanobacteriota</taxon>
        <taxon>Stenosarchaea group</taxon>
        <taxon>Halobacteria</taxon>
        <taxon>Halobacteriales</taxon>
        <taxon>Haloferacaceae</taxon>
        <taxon>Haloferax</taxon>
    </lineage>
</organism>
<dbReference type="PATRIC" id="fig|1227461.3.peg.3777"/>
<proteinExistence type="predicted"/>
<accession>M0FVR6</accession>
<protein>
    <submittedName>
        <fullName evidence="2">Uncharacterized protein</fullName>
    </submittedName>
</protein>
<evidence type="ECO:0000313" key="2">
    <source>
        <dbReference type="EMBL" id="ELZ63398.1"/>
    </source>
</evidence>
<evidence type="ECO:0000256" key="1">
    <source>
        <dbReference type="SAM" id="MobiDB-lite"/>
    </source>
</evidence>
<evidence type="ECO:0000313" key="3">
    <source>
        <dbReference type="Proteomes" id="UP000011559"/>
    </source>
</evidence>
<dbReference type="EMBL" id="AOLG01000058">
    <property type="protein sequence ID" value="ELZ63398.1"/>
    <property type="molecule type" value="Genomic_DNA"/>
</dbReference>
<keyword evidence="3" id="KW-1185">Reference proteome</keyword>
<reference evidence="2 3" key="1">
    <citation type="journal article" date="2014" name="PLoS Genet.">
        <title>Phylogenetically driven sequencing of extremely halophilic archaea reveals strategies for static and dynamic osmo-response.</title>
        <authorList>
            <person name="Becker E.A."/>
            <person name="Seitzer P.M."/>
            <person name="Tritt A."/>
            <person name="Larsen D."/>
            <person name="Krusor M."/>
            <person name="Yao A.I."/>
            <person name="Wu D."/>
            <person name="Madern D."/>
            <person name="Eisen J.A."/>
            <person name="Darling A.E."/>
            <person name="Facciotti M.T."/>
        </authorList>
    </citation>
    <scope>NUCLEOTIDE SEQUENCE [LARGE SCALE GENOMIC DNA]</scope>
    <source>
        <strain evidence="3">DSM 18310 / JCM 13924 / TL6</strain>
    </source>
</reference>
<dbReference type="AlphaFoldDB" id="M0FVR6"/>
<feature type="region of interest" description="Disordered" evidence="1">
    <location>
        <begin position="29"/>
        <end position="57"/>
    </location>
</feature>
<gene>
    <name evidence="2" type="ORF">C457_19193</name>
</gene>